<dbReference type="EMBL" id="ADKX01000033">
    <property type="protein sequence ID" value="EFW04819.1"/>
    <property type="molecule type" value="Genomic_DNA"/>
</dbReference>
<name>E7GB03_9FIRM</name>
<evidence type="ECO:0000256" key="2">
    <source>
        <dbReference type="ARBA" id="ARBA00010323"/>
    </source>
</evidence>
<keyword evidence="10" id="KW-1185">Reference proteome</keyword>
<feature type="transmembrane region" description="Helical" evidence="8">
    <location>
        <begin position="171"/>
        <end position="191"/>
    </location>
</feature>
<dbReference type="PIRSF" id="PIRSF016636">
    <property type="entry name" value="AlgI_DltB"/>
    <property type="match status" value="1"/>
</dbReference>
<feature type="transmembrane region" description="Helical" evidence="8">
    <location>
        <begin position="6"/>
        <end position="23"/>
    </location>
</feature>
<keyword evidence="4 8" id="KW-0812">Transmembrane</keyword>
<dbReference type="PIRSF" id="PIRSF500217">
    <property type="entry name" value="AlgI"/>
    <property type="match status" value="1"/>
</dbReference>
<dbReference type="eggNOG" id="COG1696">
    <property type="taxonomic scope" value="Bacteria"/>
</dbReference>
<feature type="transmembrane region" description="Helical" evidence="8">
    <location>
        <begin position="30"/>
        <end position="53"/>
    </location>
</feature>
<organism evidence="9 10">
    <name type="scientific">Coprobacillus cateniformis</name>
    <dbReference type="NCBI Taxonomy" id="100884"/>
    <lineage>
        <taxon>Bacteria</taxon>
        <taxon>Bacillati</taxon>
        <taxon>Bacillota</taxon>
        <taxon>Erysipelotrichia</taxon>
        <taxon>Erysipelotrichales</taxon>
        <taxon>Coprobacillaceae</taxon>
        <taxon>Coprobacillus</taxon>
    </lineage>
</organism>
<dbReference type="InterPro" id="IPR024194">
    <property type="entry name" value="Ac/AlaTfrase_AlgI/DltB"/>
</dbReference>
<dbReference type="InterPro" id="IPR028362">
    <property type="entry name" value="AlgI"/>
</dbReference>
<dbReference type="Pfam" id="PF03062">
    <property type="entry name" value="MBOAT"/>
    <property type="match status" value="1"/>
</dbReference>
<evidence type="ECO:0000313" key="9">
    <source>
        <dbReference type="EMBL" id="EFW04819.1"/>
    </source>
</evidence>
<dbReference type="GO" id="GO:0016746">
    <property type="term" value="F:acyltransferase activity"/>
    <property type="evidence" value="ECO:0007669"/>
    <property type="project" value="UniProtKB-KW"/>
</dbReference>
<keyword evidence="7" id="KW-0012">Acyltransferase</keyword>
<dbReference type="GO" id="GO:0005886">
    <property type="term" value="C:plasma membrane"/>
    <property type="evidence" value="ECO:0007669"/>
    <property type="project" value="UniProtKB-SubCell"/>
</dbReference>
<evidence type="ECO:0000256" key="6">
    <source>
        <dbReference type="ARBA" id="ARBA00023136"/>
    </source>
</evidence>
<dbReference type="AlphaFoldDB" id="E7GB03"/>
<dbReference type="PANTHER" id="PTHR13285">
    <property type="entry name" value="ACYLTRANSFERASE"/>
    <property type="match status" value="1"/>
</dbReference>
<keyword evidence="7" id="KW-0808">Transferase</keyword>
<dbReference type="GeneID" id="78229886"/>
<dbReference type="RefSeq" id="WP_008789044.1">
    <property type="nucleotide sequence ID" value="NZ_AKCB01000001.1"/>
</dbReference>
<evidence type="ECO:0000256" key="5">
    <source>
        <dbReference type="ARBA" id="ARBA00022989"/>
    </source>
</evidence>
<evidence type="ECO:0000256" key="4">
    <source>
        <dbReference type="ARBA" id="ARBA00022692"/>
    </source>
</evidence>
<feature type="transmembrane region" description="Helical" evidence="8">
    <location>
        <begin position="246"/>
        <end position="264"/>
    </location>
</feature>
<sequence>MAYTTYVYLILFLGSTFLLYNVFPKKYKWLVLLSASYLYYIAASCLWLIVFLFMTTLTVYLSAIWLDKINDLFQSVKKLLDRDQKKSFKEKLLWQKKMVMILMLLINIGTLAFLKYFNFFGDVLNFALLDHMNMHIPMLKLFLPLGISFYTLQAVSYVIDVYRGKYKADRNFGRVALFLAFFPTIVEGPIARYDQVAQQLFEGHSFHYVNLTQGAQLILWGMFKKIVIADRANMLVNHVFNDYTKFSGLSVIIAVIFYTIQLYTEFSGAMDIVRGSAQIFSVNLPENFRQPFFAKSINEFWQRWHITLGAWLRDYVFYSVSLSNPFKKFNHFVRKHCNEYFSKLLPATTALFFVWICNGLWHGASIKYVMYGMYYYTIMVIGMFMEPVFNKVSEKLHICKEKNYFRVFQILRTVFIVNIGMLIFRADNLSIAFDMFISCFRNISFQIHPLTHLGLSSLDMLIVILGIIVVFIVGVMKEKGFHIRESVAKWHIVPRWTFYIAGLFIVIIFGAYGRGYDIASFIYAQF</sequence>
<keyword evidence="3 7" id="KW-1003">Cell membrane</keyword>
<dbReference type="InterPro" id="IPR051085">
    <property type="entry name" value="MB_O-acyltransferase"/>
</dbReference>
<gene>
    <name evidence="9" type="ORF">HMPREF9488_01943</name>
</gene>
<proteinExistence type="inferred from homology"/>
<dbReference type="GO" id="GO:0042121">
    <property type="term" value="P:alginic acid biosynthetic process"/>
    <property type="evidence" value="ECO:0007669"/>
    <property type="project" value="InterPro"/>
</dbReference>
<reference evidence="9 10" key="1">
    <citation type="submission" date="2010-12" db="EMBL/GenBank/DDBJ databases">
        <title>The Genome Sequence of Coprobacillus sp. strain 29_1.</title>
        <authorList>
            <consortium name="The Broad Institute Genome Sequencing Platform"/>
            <person name="Earl A."/>
            <person name="Ward D."/>
            <person name="Feldgarden M."/>
            <person name="Gevers D."/>
            <person name="Daigneault M."/>
            <person name="Sibley C.D."/>
            <person name="White A."/>
            <person name="Strauss J."/>
            <person name="Allen-Vercoe E."/>
            <person name="Young S.K."/>
            <person name="Zeng Q."/>
            <person name="Gargeya S."/>
            <person name="Fitzgerald M."/>
            <person name="Haas B."/>
            <person name="Abouelleil A."/>
            <person name="Alvarado L."/>
            <person name="Arachchi H.M."/>
            <person name="Berlin A."/>
            <person name="Brown A."/>
            <person name="Chapman S.B."/>
            <person name="Chen Z."/>
            <person name="Dunbar C."/>
            <person name="Freedman E."/>
            <person name="Gearin G."/>
            <person name="Gellesch M."/>
            <person name="Goldberg J."/>
            <person name="Griggs A."/>
            <person name="Gujja S."/>
            <person name="Heilman E."/>
            <person name="Heiman D."/>
            <person name="Howarth C."/>
            <person name="Larson L."/>
            <person name="Lui A."/>
            <person name="MacDonald P.J.P."/>
            <person name="Mehta T."/>
            <person name="Montmayeur A."/>
            <person name="Murphy C."/>
            <person name="Neiman D."/>
            <person name="Pearson M."/>
            <person name="Priest M."/>
            <person name="Roberts A."/>
            <person name="Saif S."/>
            <person name="Shea T."/>
            <person name="Shenoy N."/>
            <person name="Sisk P."/>
            <person name="Stolte C."/>
            <person name="Sykes S."/>
            <person name="White J."/>
            <person name="Yandava C."/>
            <person name="Nusbaum C."/>
            <person name="Birren B."/>
        </authorList>
    </citation>
    <scope>NUCLEOTIDE SEQUENCE [LARGE SCALE GENOMIC DNA]</scope>
    <source>
        <strain evidence="9 10">29_1</strain>
    </source>
</reference>
<feature type="transmembrane region" description="Helical" evidence="8">
    <location>
        <begin position="344"/>
        <end position="362"/>
    </location>
</feature>
<dbReference type="STRING" id="100884.GCA_000269565_02039"/>
<feature type="transmembrane region" description="Helical" evidence="8">
    <location>
        <begin position="410"/>
        <end position="433"/>
    </location>
</feature>
<evidence type="ECO:0000256" key="8">
    <source>
        <dbReference type="SAM" id="Phobius"/>
    </source>
</evidence>
<dbReference type="InterPro" id="IPR004299">
    <property type="entry name" value="MBOAT_fam"/>
</dbReference>
<feature type="transmembrane region" description="Helical" evidence="8">
    <location>
        <begin position="496"/>
        <end position="513"/>
    </location>
</feature>
<keyword evidence="5 8" id="KW-1133">Transmembrane helix</keyword>
<dbReference type="OrthoDB" id="9805788at2"/>
<keyword evidence="6 7" id="KW-0472">Membrane</keyword>
<dbReference type="PANTHER" id="PTHR13285:SF18">
    <property type="entry name" value="PROTEIN-CYSTEINE N-PALMITOYLTRANSFERASE RASP"/>
    <property type="match status" value="1"/>
</dbReference>
<protein>
    <recommendedName>
        <fullName evidence="11">MBOAT family protein</fullName>
    </recommendedName>
</protein>
<evidence type="ECO:0000313" key="10">
    <source>
        <dbReference type="Proteomes" id="UP000003157"/>
    </source>
</evidence>
<evidence type="ECO:0008006" key="11">
    <source>
        <dbReference type="Google" id="ProtNLM"/>
    </source>
</evidence>
<dbReference type="HOGENOM" id="CLU_025255_0_0_9"/>
<comment type="similarity">
    <text evidence="2 7">Belongs to the membrane-bound acyltransferase family.</text>
</comment>
<feature type="transmembrane region" description="Helical" evidence="8">
    <location>
        <begin position="101"/>
        <end position="121"/>
    </location>
</feature>
<feature type="transmembrane region" description="Helical" evidence="8">
    <location>
        <begin position="141"/>
        <end position="159"/>
    </location>
</feature>
<feature type="transmembrane region" description="Helical" evidence="8">
    <location>
        <begin position="368"/>
        <end position="389"/>
    </location>
</feature>
<accession>E7GB03</accession>
<feature type="transmembrane region" description="Helical" evidence="8">
    <location>
        <begin position="453"/>
        <end position="475"/>
    </location>
</feature>
<evidence type="ECO:0000256" key="7">
    <source>
        <dbReference type="PIRNR" id="PIRNR016636"/>
    </source>
</evidence>
<comment type="subcellular location">
    <subcellularLocation>
        <location evidence="1">Cell membrane</location>
        <topology evidence="1">Multi-pass membrane protein</topology>
    </subcellularLocation>
</comment>
<evidence type="ECO:0000256" key="3">
    <source>
        <dbReference type="ARBA" id="ARBA00022475"/>
    </source>
</evidence>
<dbReference type="Proteomes" id="UP000003157">
    <property type="component" value="Unassembled WGS sequence"/>
</dbReference>
<comment type="caution">
    <text evidence="9">The sequence shown here is derived from an EMBL/GenBank/DDBJ whole genome shotgun (WGS) entry which is preliminary data.</text>
</comment>
<evidence type="ECO:0000256" key="1">
    <source>
        <dbReference type="ARBA" id="ARBA00004651"/>
    </source>
</evidence>